<keyword evidence="2" id="KW-0472">Membrane</keyword>
<evidence type="ECO:0000256" key="1">
    <source>
        <dbReference type="SAM" id="Coils"/>
    </source>
</evidence>
<keyword evidence="2" id="KW-0812">Transmembrane</keyword>
<sequence length="436" mass="49306">MRKFGNYLVIKPAFPTWSFFLFYSLLCLLSVDLYAQSSKKELYEQTIDRFNFSTIQYVLADDKQKPEAGKLASQLDGLQGNADSLLSKIVGVYGPNSKTQILSATINGFKNKYVEDRALGRQFADVGKFIREDRKGKSYLPQLEKDLQSIEEEALLKASTLAGTDNTQAQMQNASLTSASTMSKVAQGPASQQAELPTWVILLIGLIGVVSLANLYLYYKIFQRRRTSSSSKEDSHRTVYQVRDFEIFPRIEKNAEALEKKIEDLRKEMYAMVGERKNGAVTTTEQVKLPAAPPVAVEQRDSLPKPVVQTTAVEPGKVVEFQLNKPAVDSPKTLKKYADYPKENGFVMSQLQDSSDRRSIYELTIPPDSDYAQFTIVDNKELHEYAIQNRERLLKDACDFEVSSSQHTKIEVLRPGKLQKNGNTWQIRHKAQIKFV</sequence>
<dbReference type="EMBL" id="JAUKPO010000028">
    <property type="protein sequence ID" value="MDO1450304.1"/>
    <property type="molecule type" value="Genomic_DNA"/>
</dbReference>
<feature type="coiled-coil region" evidence="1">
    <location>
        <begin position="248"/>
        <end position="275"/>
    </location>
</feature>
<keyword evidence="4" id="KW-1185">Reference proteome</keyword>
<evidence type="ECO:0000313" key="4">
    <source>
        <dbReference type="Proteomes" id="UP001168528"/>
    </source>
</evidence>
<name>A0ABT8REA1_9BACT</name>
<dbReference type="RefSeq" id="WP_302041105.1">
    <property type="nucleotide sequence ID" value="NZ_JAUKPO010000028.1"/>
</dbReference>
<keyword evidence="2" id="KW-1133">Transmembrane helix</keyword>
<feature type="transmembrane region" description="Helical" evidence="2">
    <location>
        <begin position="199"/>
        <end position="219"/>
    </location>
</feature>
<accession>A0ABT8REA1</accession>
<gene>
    <name evidence="3" type="ORF">Q0590_28755</name>
</gene>
<proteinExistence type="predicted"/>
<evidence type="ECO:0000256" key="2">
    <source>
        <dbReference type="SAM" id="Phobius"/>
    </source>
</evidence>
<reference evidence="3" key="1">
    <citation type="submission" date="2023-07" db="EMBL/GenBank/DDBJ databases">
        <title>The genome sequence of Rhodocytophaga aerolata KACC 12507.</title>
        <authorList>
            <person name="Zhang X."/>
        </authorList>
    </citation>
    <scope>NUCLEOTIDE SEQUENCE</scope>
    <source>
        <strain evidence="3">KACC 12507</strain>
    </source>
</reference>
<dbReference type="Proteomes" id="UP001168528">
    <property type="component" value="Unassembled WGS sequence"/>
</dbReference>
<protein>
    <submittedName>
        <fullName evidence="3">Uncharacterized protein</fullName>
    </submittedName>
</protein>
<comment type="caution">
    <text evidence="3">The sequence shown here is derived from an EMBL/GenBank/DDBJ whole genome shotgun (WGS) entry which is preliminary data.</text>
</comment>
<evidence type="ECO:0000313" key="3">
    <source>
        <dbReference type="EMBL" id="MDO1450304.1"/>
    </source>
</evidence>
<keyword evidence="1" id="KW-0175">Coiled coil</keyword>
<organism evidence="3 4">
    <name type="scientific">Rhodocytophaga aerolata</name>
    <dbReference type="NCBI Taxonomy" id="455078"/>
    <lineage>
        <taxon>Bacteria</taxon>
        <taxon>Pseudomonadati</taxon>
        <taxon>Bacteroidota</taxon>
        <taxon>Cytophagia</taxon>
        <taxon>Cytophagales</taxon>
        <taxon>Rhodocytophagaceae</taxon>
        <taxon>Rhodocytophaga</taxon>
    </lineage>
</organism>